<proteinExistence type="predicted"/>
<name>I3XRK9_DESAM</name>
<dbReference type="InterPro" id="IPR002586">
    <property type="entry name" value="CobQ/CobB/MinD/ParA_Nub-bd_dom"/>
</dbReference>
<dbReference type="InterPro" id="IPR017896">
    <property type="entry name" value="4Fe4S_Fe-S-bd"/>
</dbReference>
<evidence type="ECO:0000313" key="2">
    <source>
        <dbReference type="EMBL" id="AFL66583.1"/>
    </source>
</evidence>
<feature type="domain" description="4Fe-4S ferredoxin-type" evidence="1">
    <location>
        <begin position="92"/>
        <end position="121"/>
    </location>
</feature>
<sequence>MWRVSVTGGKGGTGKSFIAVNLAVLLSKRFKLVLADLDLEGPNDHVLLGLSGLGEGVPIKLFLPFINPANCTRCGVCVKVCDTGALLMPPKSLPIVFPRLCSGCKACYYACPYNAIREGYHVLGYIHVNNVKGEGYGFTLVTGVLREGEEHTPPGVYRVKKYAEELGPELLLIDTSAGTGNHVSIALERSDLVIVVTEPTPLGLHDMVSILEVVKGMGLKSWIVINKAGIGREEEHLEKAREYGVERVFRIPYSTDVVESYVSGTPIVVLKPGSTASRVLYEIGEGVAGLLGRGGL</sequence>
<dbReference type="AlphaFoldDB" id="I3XRK9"/>
<dbReference type="PROSITE" id="PS00198">
    <property type="entry name" value="4FE4S_FER_1"/>
    <property type="match status" value="1"/>
</dbReference>
<reference evidence="2 3" key="1">
    <citation type="journal article" date="2012" name="J. Bacteriol.">
        <title>Complete Genome Sequence of Desulfurococcus fermentans, a Hyperthermophilic Cellulolytic Crenarchaeon Isolated from a Freshwater Hot Spring in Kamchatka, Russia.</title>
        <authorList>
            <person name="Susanti D."/>
            <person name="Johnson E.F."/>
            <person name="Rodriguez J.R."/>
            <person name="Anderson I."/>
            <person name="Perevalova A.A."/>
            <person name="Kyrpides N."/>
            <person name="Lucas S."/>
            <person name="Han J."/>
            <person name="Lapidus A."/>
            <person name="Cheng J.F."/>
            <person name="Goodwin L."/>
            <person name="Pitluck S."/>
            <person name="Mavrommatis K."/>
            <person name="Peters L."/>
            <person name="Land M.L."/>
            <person name="Hauser L."/>
            <person name="Gopalan V."/>
            <person name="Chan P.P."/>
            <person name="Lowe T.M."/>
            <person name="Atomi H."/>
            <person name="Bonch-Osmolovskaya E.A."/>
            <person name="Woyke T."/>
            <person name="Mukhopadhyay B."/>
        </authorList>
    </citation>
    <scope>NUCLEOTIDE SEQUENCE [LARGE SCALE GENOMIC DNA]</scope>
    <source>
        <strain evidence="2 3">DSM 16532</strain>
    </source>
</reference>
<dbReference type="eggNOG" id="arCOG04073">
    <property type="taxonomic scope" value="Archaea"/>
</dbReference>
<protein>
    <submittedName>
        <fullName evidence="2">Cobyrinic acid ac-diamide synthase</fullName>
    </submittedName>
</protein>
<evidence type="ECO:0000259" key="1">
    <source>
        <dbReference type="PROSITE" id="PS51379"/>
    </source>
</evidence>
<dbReference type="Gene3D" id="3.40.50.300">
    <property type="entry name" value="P-loop containing nucleotide triphosphate hydrolases"/>
    <property type="match status" value="2"/>
</dbReference>
<dbReference type="InterPro" id="IPR027417">
    <property type="entry name" value="P-loop_NTPase"/>
</dbReference>
<evidence type="ECO:0000313" key="3">
    <source>
        <dbReference type="Proteomes" id="UP000006175"/>
    </source>
</evidence>
<dbReference type="OrthoDB" id="65817at2157"/>
<feature type="domain" description="4Fe-4S ferredoxin-type" evidence="1">
    <location>
        <begin position="62"/>
        <end position="91"/>
    </location>
</feature>
<dbReference type="Pfam" id="PF00037">
    <property type="entry name" value="Fer4"/>
    <property type="match status" value="2"/>
</dbReference>
<dbReference type="PANTHER" id="PTHR43063">
    <property type="entry name" value="4FE-4S CLUSTER CONTAINING PARA FAMILY ATPASE PROTEIN"/>
    <property type="match status" value="1"/>
</dbReference>
<dbReference type="KEGG" id="dfd:Desfe_0684"/>
<dbReference type="SUPFAM" id="SSF54862">
    <property type="entry name" value="4Fe-4S ferredoxins"/>
    <property type="match status" value="1"/>
</dbReference>
<dbReference type="Pfam" id="PF01656">
    <property type="entry name" value="CbiA"/>
    <property type="match status" value="1"/>
</dbReference>
<dbReference type="HOGENOM" id="CLU_067767_0_0_2"/>
<dbReference type="EMBL" id="CP003321">
    <property type="protein sequence ID" value="AFL66583.1"/>
    <property type="molecule type" value="Genomic_DNA"/>
</dbReference>
<dbReference type="GO" id="GO:0016491">
    <property type="term" value="F:oxidoreductase activity"/>
    <property type="evidence" value="ECO:0007669"/>
    <property type="project" value="UniProtKB-ARBA"/>
</dbReference>
<organism evidence="2 3">
    <name type="scientific">Desulfurococcus amylolyticus DSM 16532</name>
    <dbReference type="NCBI Taxonomy" id="768672"/>
    <lineage>
        <taxon>Archaea</taxon>
        <taxon>Thermoproteota</taxon>
        <taxon>Thermoprotei</taxon>
        <taxon>Desulfurococcales</taxon>
        <taxon>Desulfurococcaceae</taxon>
        <taxon>Desulfurococcus</taxon>
    </lineage>
</organism>
<keyword evidence="3" id="KW-1185">Reference proteome</keyword>
<accession>I3XRK9</accession>
<dbReference type="PROSITE" id="PS51379">
    <property type="entry name" value="4FE4S_FER_2"/>
    <property type="match status" value="2"/>
</dbReference>
<dbReference type="InterPro" id="IPR017900">
    <property type="entry name" value="4Fe4S_Fe_S_CS"/>
</dbReference>
<dbReference type="SUPFAM" id="SSF52540">
    <property type="entry name" value="P-loop containing nucleoside triphosphate hydrolases"/>
    <property type="match status" value="1"/>
</dbReference>
<dbReference type="Proteomes" id="UP000006175">
    <property type="component" value="Chromosome"/>
</dbReference>
<dbReference type="PANTHER" id="PTHR43063:SF1">
    <property type="entry name" value="4FE-4S CLUSTER CONTAINING PARA FAMILY ATPASE PROTEIN"/>
    <property type="match status" value="1"/>
</dbReference>
<gene>
    <name evidence="2" type="ORF">Desfe_0684</name>
</gene>
<dbReference type="Gene3D" id="3.30.70.20">
    <property type="match status" value="1"/>
</dbReference>